<dbReference type="PANTHER" id="PTHR47723">
    <property type="entry name" value="OS05G0353850 PROTEIN"/>
    <property type="match status" value="1"/>
</dbReference>
<sequence length="151" mass="16907">MLNSSWGWARSIKQRQIPKEGNNVSQSKDQKWFPLPTGFFKLNTDGAHHLVLGFACSIVIAQDEQGRCMWGLGRSIGSCSVLQTELWAIYDELQLAWEAKWVNIIIETDCALAIKGIHGDHKGHSNRDLICVSKNCASTNGECSLSKYLER</sequence>
<comment type="caution">
    <text evidence="2">The sequence shown here is derived from an EMBL/GenBank/DDBJ whole genome shotgun (WGS) entry which is preliminary data.</text>
</comment>
<dbReference type="InterPro" id="IPR036397">
    <property type="entry name" value="RNaseH_sf"/>
</dbReference>
<dbReference type="Proteomes" id="UP000828251">
    <property type="component" value="Unassembled WGS sequence"/>
</dbReference>
<dbReference type="Gene3D" id="3.30.420.10">
    <property type="entry name" value="Ribonuclease H-like superfamily/Ribonuclease H"/>
    <property type="match status" value="1"/>
</dbReference>
<proteinExistence type="predicted"/>
<protein>
    <recommendedName>
        <fullName evidence="1">RNase H type-1 domain-containing protein</fullName>
    </recommendedName>
</protein>
<feature type="domain" description="RNase H type-1" evidence="1">
    <location>
        <begin position="43"/>
        <end position="127"/>
    </location>
</feature>
<dbReference type="InterPro" id="IPR012337">
    <property type="entry name" value="RNaseH-like_sf"/>
</dbReference>
<dbReference type="InterPro" id="IPR044730">
    <property type="entry name" value="RNase_H-like_dom_plant"/>
</dbReference>
<dbReference type="PANTHER" id="PTHR47723:SF19">
    <property type="entry name" value="POLYNUCLEOTIDYL TRANSFERASE, RIBONUCLEASE H-LIKE SUPERFAMILY PROTEIN"/>
    <property type="match status" value="1"/>
</dbReference>
<evidence type="ECO:0000259" key="1">
    <source>
        <dbReference type="Pfam" id="PF13456"/>
    </source>
</evidence>
<gene>
    <name evidence="2" type="ORF">J1N35_000810</name>
</gene>
<dbReference type="OrthoDB" id="1000257at2759"/>
<dbReference type="SUPFAM" id="SSF53098">
    <property type="entry name" value="Ribonuclease H-like"/>
    <property type="match status" value="1"/>
</dbReference>
<dbReference type="InterPro" id="IPR053151">
    <property type="entry name" value="RNase_H-like"/>
</dbReference>
<dbReference type="CDD" id="cd06222">
    <property type="entry name" value="RNase_H_like"/>
    <property type="match status" value="1"/>
</dbReference>
<dbReference type="GO" id="GO:0004523">
    <property type="term" value="F:RNA-DNA hybrid ribonuclease activity"/>
    <property type="evidence" value="ECO:0007669"/>
    <property type="project" value="InterPro"/>
</dbReference>
<keyword evidence="3" id="KW-1185">Reference proteome</keyword>
<reference evidence="2 3" key="1">
    <citation type="journal article" date="2021" name="Plant Biotechnol. J.">
        <title>Multi-omics assisted identification of the key and species-specific regulatory components of drought-tolerant mechanisms in Gossypium stocksii.</title>
        <authorList>
            <person name="Yu D."/>
            <person name="Ke L."/>
            <person name="Zhang D."/>
            <person name="Wu Y."/>
            <person name="Sun Y."/>
            <person name="Mei J."/>
            <person name="Sun J."/>
            <person name="Sun Y."/>
        </authorList>
    </citation>
    <scope>NUCLEOTIDE SEQUENCE [LARGE SCALE GENOMIC DNA]</scope>
    <source>
        <strain evidence="3">cv. E1</strain>
        <tissue evidence="2">Leaf</tissue>
    </source>
</reference>
<dbReference type="AlphaFoldDB" id="A0A9D3WGH1"/>
<organism evidence="2 3">
    <name type="scientific">Gossypium stocksii</name>
    <dbReference type="NCBI Taxonomy" id="47602"/>
    <lineage>
        <taxon>Eukaryota</taxon>
        <taxon>Viridiplantae</taxon>
        <taxon>Streptophyta</taxon>
        <taxon>Embryophyta</taxon>
        <taxon>Tracheophyta</taxon>
        <taxon>Spermatophyta</taxon>
        <taxon>Magnoliopsida</taxon>
        <taxon>eudicotyledons</taxon>
        <taxon>Gunneridae</taxon>
        <taxon>Pentapetalae</taxon>
        <taxon>rosids</taxon>
        <taxon>malvids</taxon>
        <taxon>Malvales</taxon>
        <taxon>Malvaceae</taxon>
        <taxon>Malvoideae</taxon>
        <taxon>Gossypium</taxon>
    </lineage>
</organism>
<evidence type="ECO:0000313" key="3">
    <source>
        <dbReference type="Proteomes" id="UP000828251"/>
    </source>
</evidence>
<dbReference type="EMBL" id="JAIQCV010000001">
    <property type="protein sequence ID" value="KAH1129432.1"/>
    <property type="molecule type" value="Genomic_DNA"/>
</dbReference>
<dbReference type="Pfam" id="PF13456">
    <property type="entry name" value="RVT_3"/>
    <property type="match status" value="1"/>
</dbReference>
<dbReference type="GO" id="GO:0003676">
    <property type="term" value="F:nucleic acid binding"/>
    <property type="evidence" value="ECO:0007669"/>
    <property type="project" value="InterPro"/>
</dbReference>
<name>A0A9D3WGH1_9ROSI</name>
<dbReference type="InterPro" id="IPR002156">
    <property type="entry name" value="RNaseH_domain"/>
</dbReference>
<accession>A0A9D3WGH1</accession>
<evidence type="ECO:0000313" key="2">
    <source>
        <dbReference type="EMBL" id="KAH1129432.1"/>
    </source>
</evidence>